<protein>
    <submittedName>
        <fullName evidence="1">Uncharacterized protein</fullName>
    </submittedName>
</protein>
<proteinExistence type="predicted"/>
<accession>A0A1G6RXW5</accession>
<keyword evidence="2" id="KW-1185">Reference proteome</keyword>
<dbReference type="EMBL" id="FMYP01000082">
    <property type="protein sequence ID" value="SDD08765.1"/>
    <property type="molecule type" value="Genomic_DNA"/>
</dbReference>
<gene>
    <name evidence="1" type="ORF">SAMN05216323_10827</name>
</gene>
<reference evidence="1 2" key="1">
    <citation type="submission" date="2016-09" db="EMBL/GenBank/DDBJ databases">
        <authorList>
            <person name="Capua I."/>
            <person name="De Benedictis P."/>
            <person name="Joannis T."/>
            <person name="Lombin L.H."/>
            <person name="Cattoli G."/>
        </authorList>
    </citation>
    <scope>NUCLEOTIDE SEQUENCE [LARGE SCALE GENOMIC DNA]</scope>
    <source>
        <strain evidence="1 2">A7P-90m</strain>
    </source>
</reference>
<organism evidence="1 2">
    <name type="scientific">Williamwhitmania taraxaci</name>
    <dbReference type="NCBI Taxonomy" id="1640674"/>
    <lineage>
        <taxon>Bacteria</taxon>
        <taxon>Pseudomonadati</taxon>
        <taxon>Bacteroidota</taxon>
        <taxon>Bacteroidia</taxon>
        <taxon>Bacteroidales</taxon>
        <taxon>Williamwhitmaniaceae</taxon>
        <taxon>Williamwhitmania</taxon>
    </lineage>
</organism>
<sequence length="88" mass="9857">MAAAQPSLAHGTVARTFRPAATAISRHAWPAYRMGNIACLAFSAGPCHRFLLLARLAVKQPYYQVPILLHLHWFVIHGQHVRDNRYPG</sequence>
<dbReference type="Proteomes" id="UP000199452">
    <property type="component" value="Unassembled WGS sequence"/>
</dbReference>
<evidence type="ECO:0000313" key="1">
    <source>
        <dbReference type="EMBL" id="SDD08765.1"/>
    </source>
</evidence>
<dbReference type="AlphaFoldDB" id="A0A1G6RXW5"/>
<evidence type="ECO:0000313" key="2">
    <source>
        <dbReference type="Proteomes" id="UP000199452"/>
    </source>
</evidence>
<name>A0A1G6RXW5_9BACT</name>